<dbReference type="SUPFAM" id="SSF52540">
    <property type="entry name" value="P-loop containing nucleoside triphosphate hydrolases"/>
    <property type="match status" value="1"/>
</dbReference>
<evidence type="ECO:0000256" key="6">
    <source>
        <dbReference type="ARBA" id="ARBA00009999"/>
    </source>
</evidence>
<dbReference type="GO" id="GO:0005524">
    <property type="term" value="F:ATP binding"/>
    <property type="evidence" value="ECO:0007669"/>
    <property type="project" value="InterPro"/>
</dbReference>
<keyword evidence="13" id="KW-0378">Hydrolase</keyword>
<evidence type="ECO:0000256" key="13">
    <source>
        <dbReference type="ARBA" id="ARBA00022801"/>
    </source>
</evidence>
<keyword evidence="19" id="KW-1185">Reference proteome</keyword>
<dbReference type="Pfam" id="PF13023">
    <property type="entry name" value="HD_3"/>
    <property type="match status" value="1"/>
</dbReference>
<evidence type="ECO:0000259" key="17">
    <source>
        <dbReference type="SMART" id="SM00471"/>
    </source>
</evidence>
<protein>
    <recommendedName>
        <fullName evidence="8">5'-deoxynucleotidase</fullName>
        <ecNumber evidence="8">3.1.3.89</ecNumber>
    </recommendedName>
</protein>
<dbReference type="InterPro" id="IPR027417">
    <property type="entry name" value="P-loop_NTPase"/>
</dbReference>
<gene>
    <name evidence="18" type="ORF">ACJ73_00059</name>
</gene>
<evidence type="ECO:0000313" key="19">
    <source>
        <dbReference type="Proteomes" id="UP000242791"/>
    </source>
</evidence>
<name>A0A1J9RKT1_9EURO</name>
<keyword evidence="11" id="KW-0547">Nucleotide-binding</keyword>
<dbReference type="GO" id="GO:0046872">
    <property type="term" value="F:metal ion binding"/>
    <property type="evidence" value="ECO:0007669"/>
    <property type="project" value="UniProtKB-KW"/>
</dbReference>
<comment type="similarity">
    <text evidence="6">Belongs to the HDDC2 family.</text>
</comment>
<dbReference type="GO" id="GO:0005737">
    <property type="term" value="C:cytoplasm"/>
    <property type="evidence" value="ECO:0007669"/>
    <property type="project" value="TreeGrafter"/>
</dbReference>
<dbReference type="OrthoDB" id="442176at2759"/>
<keyword evidence="12 16" id="KW-0418">Kinase</keyword>
<sequence>MDQSQHFSAGASPLEFLHVVGRLKRVKRAGWVIRGVADAESVADHTFRMTLMCMMFEGYSNFNITKCVYMAMFHDIGEAIVGDITPFDGINKDEKYLRERLAIMFLSCLVHHFNPKCARSIMDLWLEFEKGTTKEAILVRDFDRLECLVQAFEYERSQGVNLQDFLTEADRIRTPEVKSLAKSQLLEREAFLARKTEHIIVIFVLGGPGVGKGTQCSKLAQDLGFEHISVGDLLREEGASTKFSDFISESMKESIIIPAQLTVHLLESKIRLLWKEGKQRFLIDGFPRSMEQILEFEEQIQQRNATLFLDCQQDAMIERLTKRASMSGRIDDNPESIQKRIETFLKENETIVNHLRNSGPVKIVKCDAPVDEVYESTKAAVEGIISQMESDRWNSMNENNNQ</sequence>
<proteinExistence type="inferred from homology"/>
<dbReference type="CDD" id="cd01428">
    <property type="entry name" value="ADK"/>
    <property type="match status" value="1"/>
</dbReference>
<dbReference type="VEuPathDB" id="FungiDB:ACJ73_00059"/>
<dbReference type="PANTHER" id="PTHR11845">
    <property type="entry name" value="5'-DEOXYNUCLEOTIDASE HDDC2"/>
    <property type="match status" value="1"/>
</dbReference>
<comment type="cofactor">
    <cofactor evidence="2">
        <name>Mn(2+)</name>
        <dbReference type="ChEBI" id="CHEBI:29035"/>
    </cofactor>
</comment>
<dbReference type="InterPro" id="IPR039356">
    <property type="entry name" value="YfbR/HDDC2"/>
</dbReference>
<evidence type="ECO:0000256" key="16">
    <source>
        <dbReference type="RuleBase" id="RU003330"/>
    </source>
</evidence>
<dbReference type="PRINTS" id="PR00094">
    <property type="entry name" value="ADENYLTKNASE"/>
</dbReference>
<evidence type="ECO:0000256" key="8">
    <source>
        <dbReference type="ARBA" id="ARBA00012964"/>
    </source>
</evidence>
<evidence type="ECO:0000256" key="7">
    <source>
        <dbReference type="ARBA" id="ARBA00011738"/>
    </source>
</evidence>
<dbReference type="FunFam" id="1.10.3210.10:FF:000011">
    <property type="entry name" value="HD domain-containing protein 2"/>
    <property type="match status" value="1"/>
</dbReference>
<comment type="similarity">
    <text evidence="16">Belongs to the adenylate kinase family.</text>
</comment>
<dbReference type="EMBL" id="LGTZ01000003">
    <property type="protein sequence ID" value="OJD28532.1"/>
    <property type="molecule type" value="Genomic_DNA"/>
</dbReference>
<comment type="subunit">
    <text evidence="7">Homodimer.</text>
</comment>
<feature type="domain" description="HD/PDEase" evidence="17">
    <location>
        <begin position="38"/>
        <end position="157"/>
    </location>
</feature>
<evidence type="ECO:0000256" key="10">
    <source>
        <dbReference type="ARBA" id="ARBA00022723"/>
    </source>
</evidence>
<evidence type="ECO:0000256" key="15">
    <source>
        <dbReference type="ARBA" id="ARBA00023285"/>
    </source>
</evidence>
<evidence type="ECO:0000256" key="14">
    <source>
        <dbReference type="ARBA" id="ARBA00022842"/>
    </source>
</evidence>
<comment type="function">
    <text evidence="5">Catalyzes the dephosphorylation of the nucleoside 5'-monophosphates deoxyadenosine monophosphate (dAMP), deoxycytidine monophosphate (dCMP), deoxyguanosine monophosphate (dGMP) and deoxythymidine monophosphate (dTMP).</text>
</comment>
<dbReference type="EC" id="3.1.3.89" evidence="8"/>
<evidence type="ECO:0000256" key="11">
    <source>
        <dbReference type="ARBA" id="ARBA00022741"/>
    </source>
</evidence>
<dbReference type="Gene3D" id="3.40.50.300">
    <property type="entry name" value="P-loop containing nucleotide triphosphate hydrolases"/>
    <property type="match status" value="1"/>
</dbReference>
<dbReference type="InterPro" id="IPR000850">
    <property type="entry name" value="Adenylat/UMP-CMP_kin"/>
</dbReference>
<accession>A0A1J9RKT1</accession>
<dbReference type="HAMAP" id="MF_00235">
    <property type="entry name" value="Adenylate_kinase_Adk"/>
    <property type="match status" value="1"/>
</dbReference>
<dbReference type="AlphaFoldDB" id="A0A1J9RKT1"/>
<evidence type="ECO:0000256" key="1">
    <source>
        <dbReference type="ARBA" id="ARBA00001638"/>
    </source>
</evidence>
<evidence type="ECO:0000256" key="5">
    <source>
        <dbReference type="ARBA" id="ARBA00004074"/>
    </source>
</evidence>
<dbReference type="SMART" id="SM00471">
    <property type="entry name" value="HDc"/>
    <property type="match status" value="1"/>
</dbReference>
<evidence type="ECO:0000256" key="3">
    <source>
        <dbReference type="ARBA" id="ARBA00001941"/>
    </source>
</evidence>
<keyword evidence="10" id="KW-0479">Metal-binding</keyword>
<reference evidence="18 19" key="1">
    <citation type="submission" date="2015-08" db="EMBL/GenBank/DDBJ databases">
        <title>Emmonsia species relationships and genome sequence.</title>
        <authorList>
            <person name="Cuomo C.A."/>
            <person name="Schwartz I.S."/>
            <person name="Kenyon C."/>
            <person name="De Hoog G.S."/>
            <person name="Govender N.P."/>
            <person name="Botha A."/>
            <person name="Moreno L."/>
            <person name="De Vries M."/>
            <person name="Munoz J.F."/>
            <person name="Stielow J.B."/>
        </authorList>
    </citation>
    <scope>NUCLEOTIDE SEQUENCE [LARGE SCALE GENOMIC DNA]</scope>
    <source>
        <strain evidence="18 19">EI222</strain>
    </source>
</reference>
<evidence type="ECO:0000256" key="2">
    <source>
        <dbReference type="ARBA" id="ARBA00001936"/>
    </source>
</evidence>
<dbReference type="InterPro" id="IPR033690">
    <property type="entry name" value="Adenylat_kinase_CS"/>
</dbReference>
<dbReference type="PANTHER" id="PTHR11845:SF13">
    <property type="entry name" value="5'-DEOXYNUCLEOTIDASE HDDC2"/>
    <property type="match status" value="1"/>
</dbReference>
<dbReference type="Proteomes" id="UP000242791">
    <property type="component" value="Unassembled WGS sequence"/>
</dbReference>
<evidence type="ECO:0000256" key="4">
    <source>
        <dbReference type="ARBA" id="ARBA00001946"/>
    </source>
</evidence>
<comment type="cofactor">
    <cofactor evidence="3">
        <name>Co(2+)</name>
        <dbReference type="ChEBI" id="CHEBI:48828"/>
    </cofactor>
</comment>
<dbReference type="Pfam" id="PF00406">
    <property type="entry name" value="ADK"/>
    <property type="match status" value="1"/>
</dbReference>
<comment type="caution">
    <text evidence="18">The sequence shown here is derived from an EMBL/GenBank/DDBJ whole genome shotgun (WGS) entry which is preliminary data.</text>
</comment>
<keyword evidence="9 16" id="KW-0808">Transferase</keyword>
<dbReference type="GO" id="GO:0009159">
    <property type="term" value="P:deoxyribonucleoside monophosphate catabolic process"/>
    <property type="evidence" value="ECO:0007669"/>
    <property type="project" value="UniProtKB-ARBA"/>
</dbReference>
<organism evidence="18 19">
    <name type="scientific">Blastomyces percursus</name>
    <dbReference type="NCBI Taxonomy" id="1658174"/>
    <lineage>
        <taxon>Eukaryota</taxon>
        <taxon>Fungi</taxon>
        <taxon>Dikarya</taxon>
        <taxon>Ascomycota</taxon>
        <taxon>Pezizomycotina</taxon>
        <taxon>Eurotiomycetes</taxon>
        <taxon>Eurotiomycetidae</taxon>
        <taxon>Onygenales</taxon>
        <taxon>Ajellomycetaceae</taxon>
        <taxon>Blastomyces</taxon>
    </lineage>
</organism>
<evidence type="ECO:0000256" key="12">
    <source>
        <dbReference type="ARBA" id="ARBA00022777"/>
    </source>
</evidence>
<keyword evidence="14" id="KW-0460">Magnesium</keyword>
<dbReference type="InterPro" id="IPR003607">
    <property type="entry name" value="HD/PDEase_dom"/>
</dbReference>
<dbReference type="PROSITE" id="PS00113">
    <property type="entry name" value="ADENYLATE_KINASE"/>
    <property type="match status" value="1"/>
</dbReference>
<keyword evidence="15" id="KW-0170">Cobalt</keyword>
<dbReference type="STRING" id="1658174.A0A1J9RKT1"/>
<evidence type="ECO:0000256" key="9">
    <source>
        <dbReference type="ARBA" id="ARBA00022679"/>
    </source>
</evidence>
<dbReference type="Gene3D" id="1.10.3210.10">
    <property type="entry name" value="Hypothetical protein af1432"/>
    <property type="match status" value="1"/>
</dbReference>
<evidence type="ECO:0000313" key="18">
    <source>
        <dbReference type="EMBL" id="OJD28532.1"/>
    </source>
</evidence>
<comment type="catalytic activity">
    <reaction evidence="1">
        <text>a 2'-deoxyribonucleoside 5'-phosphate + H2O = a 2'-deoxyribonucleoside + phosphate</text>
        <dbReference type="Rhea" id="RHEA:36167"/>
        <dbReference type="ChEBI" id="CHEBI:15377"/>
        <dbReference type="ChEBI" id="CHEBI:18274"/>
        <dbReference type="ChEBI" id="CHEBI:43474"/>
        <dbReference type="ChEBI" id="CHEBI:65317"/>
        <dbReference type="EC" id="3.1.3.89"/>
    </reaction>
</comment>
<dbReference type="InterPro" id="IPR006674">
    <property type="entry name" value="HD_domain"/>
</dbReference>
<comment type="cofactor">
    <cofactor evidence="4">
        <name>Mg(2+)</name>
        <dbReference type="ChEBI" id="CHEBI:18420"/>
    </cofactor>
</comment>
<dbReference type="GO" id="GO:0002953">
    <property type="term" value="F:5'-deoxynucleotidase activity"/>
    <property type="evidence" value="ECO:0007669"/>
    <property type="project" value="UniProtKB-EC"/>
</dbReference>
<dbReference type="GO" id="GO:0019205">
    <property type="term" value="F:nucleobase-containing compound kinase activity"/>
    <property type="evidence" value="ECO:0007669"/>
    <property type="project" value="InterPro"/>
</dbReference>
<dbReference type="SUPFAM" id="SSF109604">
    <property type="entry name" value="HD-domain/PDEase-like"/>
    <property type="match status" value="1"/>
</dbReference>